<keyword evidence="7" id="KW-0449">Lipoprotein</keyword>
<organism evidence="11 12">
    <name type="scientific">Bacillus songklensis</name>
    <dbReference type="NCBI Taxonomy" id="1069116"/>
    <lineage>
        <taxon>Bacteria</taxon>
        <taxon>Bacillati</taxon>
        <taxon>Bacillota</taxon>
        <taxon>Bacilli</taxon>
        <taxon>Bacillales</taxon>
        <taxon>Bacillaceae</taxon>
        <taxon>Bacillus</taxon>
    </lineage>
</organism>
<dbReference type="EMBL" id="JBHRZT010000067">
    <property type="protein sequence ID" value="MFC3884876.1"/>
    <property type="molecule type" value="Genomic_DNA"/>
</dbReference>
<dbReference type="Pfam" id="PF05504">
    <property type="entry name" value="Spore_GerAC"/>
    <property type="match status" value="1"/>
</dbReference>
<dbReference type="InterPro" id="IPR038501">
    <property type="entry name" value="Spore_GerAC_C_sf"/>
</dbReference>
<dbReference type="PANTHER" id="PTHR35789:SF1">
    <property type="entry name" value="SPORE GERMINATION PROTEIN B3"/>
    <property type="match status" value="1"/>
</dbReference>
<proteinExistence type="inferred from homology"/>
<dbReference type="Gene3D" id="3.30.300.210">
    <property type="entry name" value="Nutrient germinant receptor protein C, domain 3"/>
    <property type="match status" value="1"/>
</dbReference>
<gene>
    <name evidence="11" type="ORF">ACFOU2_15945</name>
</gene>
<dbReference type="Proteomes" id="UP001595752">
    <property type="component" value="Unassembled WGS sequence"/>
</dbReference>
<evidence type="ECO:0000256" key="8">
    <source>
        <dbReference type="SAM" id="SignalP"/>
    </source>
</evidence>
<evidence type="ECO:0000256" key="2">
    <source>
        <dbReference type="ARBA" id="ARBA00007886"/>
    </source>
</evidence>
<evidence type="ECO:0000256" key="6">
    <source>
        <dbReference type="ARBA" id="ARBA00023139"/>
    </source>
</evidence>
<dbReference type="PROSITE" id="PS51257">
    <property type="entry name" value="PROKAR_LIPOPROTEIN"/>
    <property type="match status" value="1"/>
</dbReference>
<evidence type="ECO:0000256" key="5">
    <source>
        <dbReference type="ARBA" id="ARBA00023136"/>
    </source>
</evidence>
<evidence type="ECO:0000256" key="7">
    <source>
        <dbReference type="ARBA" id="ARBA00023288"/>
    </source>
</evidence>
<dbReference type="NCBIfam" id="TIGR02887">
    <property type="entry name" value="spore_ger_x_C"/>
    <property type="match status" value="1"/>
</dbReference>
<feature type="signal peptide" evidence="8">
    <location>
        <begin position="1"/>
        <end position="24"/>
    </location>
</feature>
<keyword evidence="5" id="KW-0472">Membrane</keyword>
<keyword evidence="6" id="KW-0564">Palmitate</keyword>
<keyword evidence="12" id="KW-1185">Reference proteome</keyword>
<feature type="domain" description="Spore germination protein N-terminal" evidence="10">
    <location>
        <begin position="23"/>
        <end position="188"/>
    </location>
</feature>
<evidence type="ECO:0000259" key="9">
    <source>
        <dbReference type="Pfam" id="PF05504"/>
    </source>
</evidence>
<protein>
    <submittedName>
        <fullName evidence="11">Ger(X)C family spore germination protein</fullName>
    </submittedName>
</protein>
<keyword evidence="4 8" id="KW-0732">Signal</keyword>
<evidence type="ECO:0000256" key="4">
    <source>
        <dbReference type="ARBA" id="ARBA00022729"/>
    </source>
</evidence>
<sequence length="359" mass="41167">MIKKRSLLLFIVIVLAGCTPSASIENIQLVQTLGVDEAGENKVRATAATTIFTQGQQGASSKTETFTSVSHIMKDVQRILQGQSPKPIRLGKMKVVLFDEELARRGLFPFVDALGRDPRIGRLLYLLIVEEDTKKLLEGNYPSSSNVSEYLLEMMEHNMKQNVPHFNIHDFFYTYDGKGMDPFLPLIKKNKDKIEITGLALFDDDKYVDSISFRDSFVFKMLLENFQNGLYEVEAGEDGYLEIETIKSKVKYEIKNGNDHPRISIYVKMQGFIEDEIGVNLKGNRNLQEIEKKTAKDLEKKSLNMIRKFQEKGIDPLRFGSRVKYVTRNWSEEKWEGQYPSTDFRVNVDVKIIQKGILE</sequence>
<comment type="similarity">
    <text evidence="2">Belongs to the GerABKC lipoprotein family.</text>
</comment>
<dbReference type="Pfam" id="PF25198">
    <property type="entry name" value="Spore_GerAC_N"/>
    <property type="match status" value="1"/>
</dbReference>
<dbReference type="PANTHER" id="PTHR35789">
    <property type="entry name" value="SPORE GERMINATION PROTEIN B3"/>
    <property type="match status" value="1"/>
</dbReference>
<keyword evidence="3" id="KW-0309">Germination</keyword>
<evidence type="ECO:0000313" key="11">
    <source>
        <dbReference type="EMBL" id="MFC3884876.1"/>
    </source>
</evidence>
<name>A0ABV8B3R3_9BACI</name>
<accession>A0ABV8B3R3</accession>
<dbReference type="RefSeq" id="WP_377916761.1">
    <property type="nucleotide sequence ID" value="NZ_JBHRZT010000067.1"/>
</dbReference>
<comment type="caution">
    <text evidence="11">The sequence shown here is derived from an EMBL/GenBank/DDBJ whole genome shotgun (WGS) entry which is preliminary data.</text>
</comment>
<comment type="subcellular location">
    <subcellularLocation>
        <location evidence="1">Membrane</location>
        <topology evidence="1">Lipid-anchor</topology>
    </subcellularLocation>
</comment>
<reference evidence="12" key="1">
    <citation type="journal article" date="2019" name="Int. J. Syst. Evol. Microbiol.">
        <title>The Global Catalogue of Microorganisms (GCM) 10K type strain sequencing project: providing services to taxonomists for standard genome sequencing and annotation.</title>
        <authorList>
            <consortium name="The Broad Institute Genomics Platform"/>
            <consortium name="The Broad Institute Genome Sequencing Center for Infectious Disease"/>
            <person name="Wu L."/>
            <person name="Ma J."/>
        </authorList>
    </citation>
    <scope>NUCLEOTIDE SEQUENCE [LARGE SCALE GENOMIC DNA]</scope>
    <source>
        <strain evidence="12">CCUG 61889</strain>
    </source>
</reference>
<feature type="chain" id="PRO_5046163067" evidence="8">
    <location>
        <begin position="25"/>
        <end position="359"/>
    </location>
</feature>
<evidence type="ECO:0000256" key="3">
    <source>
        <dbReference type="ARBA" id="ARBA00022544"/>
    </source>
</evidence>
<evidence type="ECO:0000259" key="10">
    <source>
        <dbReference type="Pfam" id="PF25198"/>
    </source>
</evidence>
<evidence type="ECO:0000313" key="12">
    <source>
        <dbReference type="Proteomes" id="UP001595752"/>
    </source>
</evidence>
<dbReference type="InterPro" id="IPR008844">
    <property type="entry name" value="Spore_GerAC-like"/>
</dbReference>
<feature type="domain" description="Spore germination GerAC-like C-terminal" evidence="9">
    <location>
        <begin position="197"/>
        <end position="356"/>
    </location>
</feature>
<dbReference type="InterPro" id="IPR057336">
    <property type="entry name" value="GerAC_N"/>
</dbReference>
<evidence type="ECO:0000256" key="1">
    <source>
        <dbReference type="ARBA" id="ARBA00004635"/>
    </source>
</evidence>
<dbReference type="InterPro" id="IPR046953">
    <property type="entry name" value="Spore_GerAC-like_C"/>
</dbReference>